<keyword evidence="3" id="KW-0687">Ribonucleoprotein</keyword>
<feature type="compositionally biased region" description="Basic and acidic residues" evidence="6">
    <location>
        <begin position="508"/>
        <end position="544"/>
    </location>
</feature>
<keyword evidence="9" id="KW-1185">Reference proteome</keyword>
<name>G7YDW0_CLOSI</name>
<sequence length="570" mass="64987">MEKGQKPILPVLEQFCSGAVILAGSQLRGEFNSCTIITPEIQYQPKAESAQTTRELVKLRKSYDWFPGRTIHQLLDVALQCAKRCLQVLQQIGHFVKRKAVFPTFVSQKHFKRLEYGNTLKMSRSTSLTKVCPRYRLTNDNRSANSREQADWQRIPHEDSRSQGKCRKTPTLGVATVVDFLTPSETWIGLGTHEREVWWTEKAKEMEGAQKAGSARRSLQLTHATGPRKPSVSEAIKDRKGVTILNKEERLDRWAGYFEQRLWPPAATHLQSTIEVEARPKQSRQALAEEFIAILKQSTWEAVMTISRMPFWVREYTRLVVSPARLLTTGQTNQVGQPVGVSSVFRVTRFFDLSVTKHLGPQGTSFGLRPEGLCRRTFSKAVVLSQVECLNEAGWVVPRTEFPAAVNVRLRTILLEVCSYSGFKVYPGHGKRAIRLDGRGFYFINSKCERSHYLKRNPREICWTVLYRRKNKKGLSEEQSKKRTKRSTKTTRAIAGASLAEIMAKRNQKPEVRKAMRDQAIRAAKDKQRQKEMEKKAKKMEAKKKPAVAQPKQKPTKITQKAAPRVGGKR</sequence>
<dbReference type="CDD" id="cd00472">
    <property type="entry name" value="Ribosomal_L24e_L24"/>
    <property type="match status" value="1"/>
</dbReference>
<evidence type="ECO:0000256" key="1">
    <source>
        <dbReference type="ARBA" id="ARBA00005647"/>
    </source>
</evidence>
<dbReference type="GO" id="GO:0003735">
    <property type="term" value="F:structural constituent of ribosome"/>
    <property type="evidence" value="ECO:0007669"/>
    <property type="project" value="InterPro"/>
</dbReference>
<feature type="region of interest" description="Disordered" evidence="6">
    <location>
        <begin position="507"/>
        <end position="570"/>
    </location>
</feature>
<dbReference type="InterPro" id="IPR056366">
    <property type="entry name" value="Ribosomal_eL24"/>
</dbReference>
<keyword evidence="2 8" id="KW-0689">Ribosomal protein</keyword>
<dbReference type="GO" id="GO:0002181">
    <property type="term" value="P:cytoplasmic translation"/>
    <property type="evidence" value="ECO:0007669"/>
    <property type="project" value="TreeGrafter"/>
</dbReference>
<evidence type="ECO:0000259" key="7">
    <source>
        <dbReference type="SMART" id="SM00746"/>
    </source>
</evidence>
<dbReference type="EMBL" id="DF143118">
    <property type="protein sequence ID" value="GAA51144.1"/>
    <property type="molecule type" value="Genomic_DNA"/>
</dbReference>
<dbReference type="Pfam" id="PF01246">
    <property type="entry name" value="Ribosomal_L24e"/>
    <property type="match status" value="1"/>
</dbReference>
<dbReference type="InterPro" id="IPR000988">
    <property type="entry name" value="Ribosomal_eL24-rel_N"/>
</dbReference>
<proteinExistence type="inferred from homology"/>
<dbReference type="SMART" id="SM00746">
    <property type="entry name" value="TRASH"/>
    <property type="match status" value="1"/>
</dbReference>
<accession>G7YDW0</accession>
<dbReference type="AlphaFoldDB" id="G7YDW0"/>
<dbReference type="PANTHER" id="PTHR10792:SF1">
    <property type="entry name" value="RIBOSOMAL PROTEIN L24"/>
    <property type="match status" value="1"/>
</dbReference>
<reference evidence="8" key="1">
    <citation type="journal article" date="2011" name="Genome Biol.">
        <title>The draft genome of the carcinogenic human liver fluke Clonorchis sinensis.</title>
        <authorList>
            <person name="Wang X."/>
            <person name="Chen W."/>
            <person name="Huang Y."/>
            <person name="Sun J."/>
            <person name="Men J."/>
            <person name="Liu H."/>
            <person name="Luo F."/>
            <person name="Guo L."/>
            <person name="Lv X."/>
            <person name="Deng C."/>
            <person name="Zhou C."/>
            <person name="Fan Y."/>
            <person name="Li X."/>
            <person name="Huang L."/>
            <person name="Hu Y."/>
            <person name="Liang C."/>
            <person name="Hu X."/>
            <person name="Xu J."/>
            <person name="Yu X."/>
        </authorList>
    </citation>
    <scope>NUCLEOTIDE SEQUENCE [LARGE SCALE GENOMIC DNA]</scope>
    <source>
        <strain evidence="8">Henan</strain>
    </source>
</reference>
<reference key="2">
    <citation type="submission" date="2011-10" db="EMBL/GenBank/DDBJ databases">
        <title>The genome and transcriptome sequence of Clonorchis sinensis provide insights into the carcinogenic liver fluke.</title>
        <authorList>
            <person name="Wang X."/>
            <person name="Huang Y."/>
            <person name="Chen W."/>
            <person name="Liu H."/>
            <person name="Guo L."/>
            <person name="Chen Y."/>
            <person name="Luo F."/>
            <person name="Zhou W."/>
            <person name="Sun J."/>
            <person name="Mao Q."/>
            <person name="Liang P."/>
            <person name="Zhou C."/>
            <person name="Tian Y."/>
            <person name="Men J."/>
            <person name="Lv X."/>
            <person name="Huang L."/>
            <person name="Zhou J."/>
            <person name="Hu Y."/>
            <person name="Li R."/>
            <person name="Zhang F."/>
            <person name="Lei H."/>
            <person name="Li X."/>
            <person name="Hu X."/>
            <person name="Liang C."/>
            <person name="Xu J."/>
            <person name="Wu Z."/>
            <person name="Yu X."/>
        </authorList>
    </citation>
    <scope>NUCLEOTIDE SEQUENCE</scope>
    <source>
        <strain>Henan</strain>
    </source>
</reference>
<evidence type="ECO:0000313" key="9">
    <source>
        <dbReference type="Proteomes" id="UP000008909"/>
    </source>
</evidence>
<evidence type="ECO:0000256" key="3">
    <source>
        <dbReference type="ARBA" id="ARBA00023274"/>
    </source>
</evidence>
<gene>
    <name evidence="8" type="ORF">CLF_105643</name>
</gene>
<evidence type="ECO:0000256" key="5">
    <source>
        <dbReference type="ARBA" id="ARBA00041213"/>
    </source>
</evidence>
<dbReference type="Gene3D" id="2.30.170.20">
    <property type="entry name" value="Ribosomal protein L24e"/>
    <property type="match status" value="1"/>
</dbReference>
<dbReference type="Gene3D" id="6.10.250.1270">
    <property type="match status" value="1"/>
</dbReference>
<dbReference type="GO" id="GO:0022625">
    <property type="term" value="C:cytosolic large ribosomal subunit"/>
    <property type="evidence" value="ECO:0007669"/>
    <property type="project" value="TreeGrafter"/>
</dbReference>
<dbReference type="Proteomes" id="UP000008909">
    <property type="component" value="Unassembled WGS sequence"/>
</dbReference>
<dbReference type="InterPro" id="IPR011017">
    <property type="entry name" value="TRASH_dom"/>
</dbReference>
<dbReference type="GO" id="GO:0003729">
    <property type="term" value="F:mRNA binding"/>
    <property type="evidence" value="ECO:0007669"/>
    <property type="project" value="TreeGrafter"/>
</dbReference>
<evidence type="ECO:0000256" key="4">
    <source>
        <dbReference type="ARBA" id="ARBA00040612"/>
    </source>
</evidence>
<dbReference type="SUPFAM" id="SSF57716">
    <property type="entry name" value="Glucocorticoid receptor-like (DNA-binding domain)"/>
    <property type="match status" value="1"/>
</dbReference>
<protein>
    <recommendedName>
        <fullName evidence="4">Large ribosomal subunit protein eL24</fullName>
    </recommendedName>
    <alternativeName>
        <fullName evidence="5">60S ribosomal protein L24</fullName>
    </alternativeName>
</protein>
<feature type="region of interest" description="Disordered" evidence="6">
    <location>
        <begin position="139"/>
        <end position="166"/>
    </location>
</feature>
<dbReference type="InterPro" id="IPR038630">
    <property type="entry name" value="L24e/L24_sf"/>
</dbReference>
<feature type="domain" description="TRASH" evidence="7">
    <location>
        <begin position="418"/>
        <end position="456"/>
    </location>
</feature>
<evidence type="ECO:0000256" key="2">
    <source>
        <dbReference type="ARBA" id="ARBA00022980"/>
    </source>
</evidence>
<comment type="similarity">
    <text evidence="1">Belongs to the eukaryotic ribosomal protein eL24 family.</text>
</comment>
<feature type="compositionally biased region" description="Basic and acidic residues" evidence="6">
    <location>
        <begin position="148"/>
        <end position="162"/>
    </location>
</feature>
<evidence type="ECO:0000313" key="8">
    <source>
        <dbReference type="EMBL" id="GAA51144.1"/>
    </source>
</evidence>
<evidence type="ECO:0000256" key="6">
    <source>
        <dbReference type="SAM" id="MobiDB-lite"/>
    </source>
</evidence>
<feature type="region of interest" description="Disordered" evidence="6">
    <location>
        <begin position="210"/>
        <end position="231"/>
    </location>
</feature>
<dbReference type="FunFam" id="2.30.170.20:FF:000002">
    <property type="entry name" value="60S ribosomal protein L24"/>
    <property type="match status" value="1"/>
</dbReference>
<feature type="compositionally biased region" description="Low complexity" evidence="6">
    <location>
        <begin position="547"/>
        <end position="563"/>
    </location>
</feature>
<organism evidence="8 9">
    <name type="scientific">Clonorchis sinensis</name>
    <name type="common">Chinese liver fluke</name>
    <dbReference type="NCBI Taxonomy" id="79923"/>
    <lineage>
        <taxon>Eukaryota</taxon>
        <taxon>Metazoa</taxon>
        <taxon>Spiralia</taxon>
        <taxon>Lophotrochozoa</taxon>
        <taxon>Platyhelminthes</taxon>
        <taxon>Trematoda</taxon>
        <taxon>Digenea</taxon>
        <taxon>Opisthorchiida</taxon>
        <taxon>Opisthorchiata</taxon>
        <taxon>Opisthorchiidae</taxon>
        <taxon>Clonorchis</taxon>
    </lineage>
</organism>
<dbReference type="PANTHER" id="PTHR10792">
    <property type="entry name" value="60S RIBOSOMAL PROTEIN L24"/>
    <property type="match status" value="1"/>
</dbReference>